<dbReference type="Proteomes" id="UP001417504">
    <property type="component" value="Unassembled WGS sequence"/>
</dbReference>
<evidence type="ECO:0000256" key="1">
    <source>
        <dbReference type="SAM" id="MobiDB-lite"/>
    </source>
</evidence>
<accession>A0AAP0HZG6</accession>
<feature type="compositionally biased region" description="Gly residues" evidence="1">
    <location>
        <begin position="9"/>
        <end position="19"/>
    </location>
</feature>
<evidence type="ECO:0000313" key="2">
    <source>
        <dbReference type="EMBL" id="KAK9102150.1"/>
    </source>
</evidence>
<dbReference type="EMBL" id="JBBNAE010000008">
    <property type="protein sequence ID" value="KAK9102150.1"/>
    <property type="molecule type" value="Genomic_DNA"/>
</dbReference>
<protein>
    <submittedName>
        <fullName evidence="2">Uncharacterized protein</fullName>
    </submittedName>
</protein>
<proteinExistence type="predicted"/>
<name>A0AAP0HZG6_9MAGN</name>
<evidence type="ECO:0000313" key="3">
    <source>
        <dbReference type="Proteomes" id="UP001417504"/>
    </source>
</evidence>
<reference evidence="2 3" key="1">
    <citation type="submission" date="2024-01" db="EMBL/GenBank/DDBJ databases">
        <title>Genome assemblies of Stephania.</title>
        <authorList>
            <person name="Yang L."/>
        </authorList>
    </citation>
    <scope>NUCLEOTIDE SEQUENCE [LARGE SCALE GENOMIC DNA]</scope>
    <source>
        <strain evidence="2">QJT</strain>
        <tissue evidence="2">Leaf</tissue>
    </source>
</reference>
<comment type="caution">
    <text evidence="2">The sequence shown here is derived from an EMBL/GenBank/DDBJ whole genome shotgun (WGS) entry which is preliminary data.</text>
</comment>
<gene>
    <name evidence="2" type="ORF">Sjap_019404</name>
</gene>
<sequence length="49" mass="5040">MLEEDVIYLGGGEQGPGEGGGEESRVVGIQKSIADFWVTALSALSVLSS</sequence>
<keyword evidence="3" id="KW-1185">Reference proteome</keyword>
<organism evidence="2 3">
    <name type="scientific">Stephania japonica</name>
    <dbReference type="NCBI Taxonomy" id="461633"/>
    <lineage>
        <taxon>Eukaryota</taxon>
        <taxon>Viridiplantae</taxon>
        <taxon>Streptophyta</taxon>
        <taxon>Embryophyta</taxon>
        <taxon>Tracheophyta</taxon>
        <taxon>Spermatophyta</taxon>
        <taxon>Magnoliopsida</taxon>
        <taxon>Ranunculales</taxon>
        <taxon>Menispermaceae</taxon>
        <taxon>Menispermoideae</taxon>
        <taxon>Cissampelideae</taxon>
        <taxon>Stephania</taxon>
    </lineage>
</organism>
<dbReference type="AlphaFoldDB" id="A0AAP0HZG6"/>
<feature type="region of interest" description="Disordered" evidence="1">
    <location>
        <begin position="1"/>
        <end position="24"/>
    </location>
</feature>